<proteinExistence type="inferred from homology"/>
<evidence type="ECO:0000256" key="4">
    <source>
        <dbReference type="ARBA" id="ARBA00022618"/>
    </source>
</evidence>
<keyword evidence="4" id="KW-0132">Cell division</keyword>
<dbReference type="GO" id="GO:0090307">
    <property type="term" value="P:mitotic spindle assembly"/>
    <property type="evidence" value="ECO:0007669"/>
    <property type="project" value="TreeGrafter"/>
</dbReference>
<dbReference type="Pfam" id="PF12348">
    <property type="entry name" value="CLASP_N"/>
    <property type="match status" value="2"/>
</dbReference>
<evidence type="ECO:0000256" key="7">
    <source>
        <dbReference type="ARBA" id="ARBA00024889"/>
    </source>
</evidence>
<dbReference type="EMBL" id="JPOX01000080">
    <property type="protein sequence ID" value="KFX40956.1"/>
    <property type="molecule type" value="Genomic_DNA"/>
</dbReference>
<comment type="subcellular location">
    <subcellularLocation>
        <location evidence="1">Cytoplasm</location>
        <location evidence="1">Cytoskeleton</location>
        <location evidence="1">Spindle</location>
    </subcellularLocation>
</comment>
<evidence type="ECO:0000256" key="8">
    <source>
        <dbReference type="SAM" id="MobiDB-lite"/>
    </source>
</evidence>
<evidence type="ECO:0000256" key="3">
    <source>
        <dbReference type="ARBA" id="ARBA00011375"/>
    </source>
</evidence>
<dbReference type="Gene3D" id="1.25.10.10">
    <property type="entry name" value="Leucine-rich Repeat Variant"/>
    <property type="match status" value="2"/>
</dbReference>
<feature type="region of interest" description="Disordered" evidence="8">
    <location>
        <begin position="838"/>
        <end position="890"/>
    </location>
</feature>
<dbReference type="GO" id="GO:0051301">
    <property type="term" value="P:cell division"/>
    <property type="evidence" value="ECO:0007669"/>
    <property type="project" value="UniProtKB-KW"/>
</dbReference>
<dbReference type="GO" id="GO:1990023">
    <property type="term" value="C:mitotic spindle midzone"/>
    <property type="evidence" value="ECO:0007669"/>
    <property type="project" value="TreeGrafter"/>
</dbReference>
<dbReference type="GO" id="GO:0005815">
    <property type="term" value="C:microtubule organizing center"/>
    <property type="evidence" value="ECO:0007669"/>
    <property type="project" value="TreeGrafter"/>
</dbReference>
<sequence>MEARATELLGTLKNPNVSVDAKIAALTNVKSDIKQKNVPEPAVLPLFESLRVAISAQHSSLSSAGFSTLAHLLKRLYIQENHHLVLFHARQLYPICLERLGDHKERLRAQASQAFTDLWIAAPQDVEAHVLGTALVGKNARAREMSMIWLATMTREHNILFRSHVPSLVAALEDADSGVRDTAKTTIIEIFQNAPSRAKSDLKRQLSEHGVRKSIVAAIISNLGLSDHDVLASSRSETRRPASSLAVSRHRDDPPRPTSVLSQRPQSRAAIAREDPEHTLRPAPKVDLHSGLSHSISTDSLAGSAAAALEGEYIEPIFVDSNRDIDDMIRNMLPHFEGRETEHNWVPREKSIETLRKLVRGNAPQAYSQHFLAGIKSLLDGILKVVNSLRTTLSTAGCLLLQEIAKICGPAIDNMVELLMQNMIKVCAGMKKISAQNGNATVDAIIQNVTYVPRILQHLSFACQDKNVQPRLFAAGWLKTLLKKQARHKSSIEHGGGLDLVEKCIKKCLGDPNPGVRESMRGTFWTFNQIWPDRGEEIMSSLDAKSKALLEKDPHNPNAAPAPEGRSRQTFSSSVSASTQRPSLKETIAAQKRAAAAKNIPAQNIPPRPESAQSTFADTKPTRPVSRTPAATKSTSSVRTVPTGAHLSSLSSAPMRPAVKPRRPELARPATADPYSDRRPGSAASHVKPLSPEVSPAKVRPKSVATPSAKSPARPKSRAGAAPASSTTRSKPKRLDISSLKNGEFRAPAGSRSDSDDITKALPTIENELVEPSPHYEEPRPIQHTNVIALDDHDAMPTTPTTPAMPATHTQDDAMSLEESPVIDHEKSILVNAITSPSRLSVTHSRTNSVETNGTSSSVLVSPRARHSRHGSDDRPSHIPSPIASRSLVFEEPRPVGLTVYEDPETNASAETTQSDIIAQSPEVPKKPVLEEIPVNEPSAPTPRVAKQQAVPASSMNVNVASPSSLDNSQRILGKVGAERRRSLSPRSKDPTKAKEMMDKGITRIKAKALDVHGYRKLQGLIKYHDSVFVDESKYDEMLLGLLDALEAPTDDKRTSVPRSMDLKIQILVTIRLIFAYNRAWFAVHYPRVMTALLNTRKNYELTHHIVSGLEETAEDIIASCEAVDVIFAVLDLIETEKHDDEGNRAITMGIYILSGLLKRLNKDHRTLNEGEIERLGRFANASLAQSQPDIRRAITEFSVELHDMVQNEEVFWRMINPAGNDQRNLLTYFIAKKSSQVVRA</sequence>
<keyword evidence="6" id="KW-0131">Cell cycle</keyword>
<feature type="compositionally biased region" description="Polar residues" evidence="8">
    <location>
        <begin position="838"/>
        <end position="860"/>
    </location>
</feature>
<comment type="function">
    <text evidence="7">Microtubule binding protein that promotes the stabilization of dynamic microtubules. Required for mitotic spindle formation.</text>
</comment>
<keyword evidence="5" id="KW-0493">Microtubule</keyword>
<feature type="compositionally biased region" description="Polar residues" evidence="8">
    <location>
        <begin position="629"/>
        <end position="652"/>
    </location>
</feature>
<gene>
    <name evidence="10" type="ORF">GQ26_0800060</name>
</gene>
<comment type="caution">
    <text evidence="10">The sequence shown here is derived from an EMBL/GenBank/DDBJ whole genome shotgun (WGS) entry which is preliminary data.</text>
</comment>
<dbReference type="PANTHER" id="PTHR21567:SF9">
    <property type="entry name" value="CLIP-ASSOCIATING PROTEIN"/>
    <property type="match status" value="1"/>
</dbReference>
<comment type="similarity">
    <text evidence="2">Belongs to the CLASP family.</text>
</comment>
<dbReference type="eggNOG" id="ENOG502QT5T">
    <property type="taxonomic scope" value="Eukaryota"/>
</dbReference>
<dbReference type="SMART" id="SM01349">
    <property type="entry name" value="TOG"/>
    <property type="match status" value="2"/>
</dbReference>
<dbReference type="InterPro" id="IPR034085">
    <property type="entry name" value="TOG"/>
</dbReference>
<dbReference type="HOGENOM" id="CLU_004060_0_0_1"/>
<feature type="domain" description="TOG" evidence="9">
    <location>
        <begin position="1"/>
        <end position="229"/>
    </location>
</feature>
<protein>
    <submittedName>
        <fullName evidence="10">Protein stu1</fullName>
    </submittedName>
</protein>
<dbReference type="SUPFAM" id="SSF48371">
    <property type="entry name" value="ARM repeat"/>
    <property type="match status" value="1"/>
</dbReference>
<evidence type="ECO:0000259" key="9">
    <source>
        <dbReference type="SMART" id="SM01349"/>
    </source>
</evidence>
<feature type="region of interest" description="Disordered" evidence="8">
    <location>
        <begin position="551"/>
        <end position="758"/>
    </location>
</feature>
<dbReference type="GO" id="GO:0005881">
    <property type="term" value="C:cytoplasmic microtubule"/>
    <property type="evidence" value="ECO:0007669"/>
    <property type="project" value="TreeGrafter"/>
</dbReference>
<feature type="compositionally biased region" description="Basic and acidic residues" evidence="8">
    <location>
        <begin position="271"/>
        <end position="288"/>
    </location>
</feature>
<comment type="subunit">
    <text evidence="3">Interacts with microtubules.</text>
</comment>
<evidence type="ECO:0000256" key="2">
    <source>
        <dbReference type="ARBA" id="ARBA00009549"/>
    </source>
</evidence>
<dbReference type="GO" id="GO:0008017">
    <property type="term" value="F:microtubule binding"/>
    <property type="evidence" value="ECO:0007669"/>
    <property type="project" value="TreeGrafter"/>
</dbReference>
<evidence type="ECO:0000256" key="5">
    <source>
        <dbReference type="ARBA" id="ARBA00022701"/>
    </source>
</evidence>
<dbReference type="InterPro" id="IPR011989">
    <property type="entry name" value="ARM-like"/>
</dbReference>
<dbReference type="PANTHER" id="PTHR21567">
    <property type="entry name" value="CLASP"/>
    <property type="match status" value="1"/>
</dbReference>
<evidence type="ECO:0000256" key="6">
    <source>
        <dbReference type="ARBA" id="ARBA00022776"/>
    </source>
</evidence>
<name>A0A093UL29_TALMA</name>
<dbReference type="AlphaFoldDB" id="A0A093UL29"/>
<accession>A0A093UL29</accession>
<feature type="compositionally biased region" description="Polar residues" evidence="8">
    <location>
        <begin position="568"/>
        <end position="582"/>
    </location>
</feature>
<dbReference type="GO" id="GO:0005876">
    <property type="term" value="C:spindle microtubule"/>
    <property type="evidence" value="ECO:0007669"/>
    <property type="project" value="TreeGrafter"/>
</dbReference>
<organism evidence="10">
    <name type="scientific">Talaromyces marneffei PM1</name>
    <dbReference type="NCBI Taxonomy" id="1077442"/>
    <lineage>
        <taxon>Eukaryota</taxon>
        <taxon>Fungi</taxon>
        <taxon>Dikarya</taxon>
        <taxon>Ascomycota</taxon>
        <taxon>Pezizomycotina</taxon>
        <taxon>Eurotiomycetes</taxon>
        <taxon>Eurotiomycetidae</taxon>
        <taxon>Eurotiales</taxon>
        <taxon>Trichocomaceae</taxon>
        <taxon>Talaromyces</taxon>
        <taxon>Talaromyces sect. Talaromyces</taxon>
    </lineage>
</organism>
<evidence type="ECO:0000313" key="10">
    <source>
        <dbReference type="EMBL" id="KFX40957.1"/>
    </source>
</evidence>
<dbReference type="InterPro" id="IPR024395">
    <property type="entry name" value="CLASP_N_dom"/>
</dbReference>
<dbReference type="InterPro" id="IPR016024">
    <property type="entry name" value="ARM-type_fold"/>
</dbReference>
<feature type="region of interest" description="Disordered" evidence="8">
    <location>
        <begin position="232"/>
        <end position="291"/>
    </location>
</feature>
<reference key="1">
    <citation type="journal article" date="2014" name="PLoS Genet.">
        <title>Signature Gene Expression Reveals Novel Clues to the Molecular Mechanisms of Dimorphic Transition in Penicillium marneffei.</title>
        <authorList>
            <person name="Yang E."/>
            <person name="Wang G."/>
            <person name="Cai J."/>
            <person name="Woo P.C."/>
            <person name="Lau S.K."/>
            <person name="Yuen K.-Y."/>
            <person name="Chow W.-N."/>
            <person name="Lin X."/>
        </authorList>
    </citation>
    <scope>NUCLEOTIDE SEQUENCE [LARGE SCALE GENOMIC DNA]</scope>
    <source>
        <strain>PM1</strain>
    </source>
</reference>
<dbReference type="EMBL" id="JPOX01000080">
    <property type="protein sequence ID" value="KFX40957.1"/>
    <property type="molecule type" value="Genomic_DNA"/>
</dbReference>
<feature type="domain" description="TOG" evidence="9">
    <location>
        <begin position="320"/>
        <end position="562"/>
    </location>
</feature>
<dbReference type="GO" id="GO:0060172">
    <property type="term" value="P:astral microtubule depolymerization"/>
    <property type="evidence" value="ECO:0007669"/>
    <property type="project" value="TreeGrafter"/>
</dbReference>
<reference evidence="10" key="2">
    <citation type="journal article" date="2014" name="PLoS Genet.">
        <title>Signature gene expression reveals novel clues to the molecular mechanisms of dimorphic transition in Penicillium marneffei.</title>
        <authorList>
            <person name="Yang E."/>
            <person name="Wang G."/>
            <person name="Cai J."/>
            <person name="Woo P.C."/>
            <person name="Lau S.K."/>
            <person name="Yuen K.-Y."/>
            <person name="Chow W.-N."/>
            <person name="Lin X."/>
        </authorList>
    </citation>
    <scope>NUCLEOTIDE SEQUENCE</scope>
    <source>
        <strain evidence="10">PM1</strain>
    </source>
</reference>
<keyword evidence="6" id="KW-0498">Mitosis</keyword>
<evidence type="ECO:0000256" key="1">
    <source>
        <dbReference type="ARBA" id="ARBA00004186"/>
    </source>
</evidence>
<feature type="compositionally biased region" description="Low complexity" evidence="8">
    <location>
        <begin position="589"/>
        <end position="603"/>
    </location>
</feature>